<feature type="transmembrane region" description="Helical" evidence="2">
    <location>
        <begin position="95"/>
        <end position="113"/>
    </location>
</feature>
<evidence type="ECO:0000256" key="2">
    <source>
        <dbReference type="SAM" id="Phobius"/>
    </source>
</evidence>
<keyword evidence="4" id="KW-1185">Reference proteome</keyword>
<keyword evidence="2" id="KW-1133">Transmembrane helix</keyword>
<evidence type="ECO:0000313" key="3">
    <source>
        <dbReference type="EMBL" id="GAA1668778.1"/>
    </source>
</evidence>
<dbReference type="Proteomes" id="UP001500064">
    <property type="component" value="Unassembled WGS sequence"/>
</dbReference>
<organism evidence="3 4">
    <name type="scientific">Nonomuraea maheshkhaliensis</name>
    <dbReference type="NCBI Taxonomy" id="419590"/>
    <lineage>
        <taxon>Bacteria</taxon>
        <taxon>Bacillati</taxon>
        <taxon>Actinomycetota</taxon>
        <taxon>Actinomycetes</taxon>
        <taxon>Streptosporangiales</taxon>
        <taxon>Streptosporangiaceae</taxon>
        <taxon>Nonomuraea</taxon>
    </lineage>
</organism>
<feature type="transmembrane region" description="Helical" evidence="2">
    <location>
        <begin position="167"/>
        <end position="193"/>
    </location>
</feature>
<evidence type="ECO:0000256" key="1">
    <source>
        <dbReference type="SAM" id="MobiDB-lite"/>
    </source>
</evidence>
<gene>
    <name evidence="3" type="ORF">GCM10009733_077780</name>
</gene>
<feature type="region of interest" description="Disordered" evidence="1">
    <location>
        <begin position="1"/>
        <end position="47"/>
    </location>
</feature>
<dbReference type="InterPro" id="IPR019051">
    <property type="entry name" value="Trp_biosyn_TM_oprn/chp"/>
</dbReference>
<dbReference type="RefSeq" id="WP_346111753.1">
    <property type="nucleotide sequence ID" value="NZ_BAAAMU010000082.1"/>
</dbReference>
<sequence length="235" mass="23436">MGADRTEGPDGAERASGSDGSHTAAGRAAGSDETHTEAGRAAGSGRASGRGELWGWVVATALGCLLVLFAAGQTWARVLGGPGAVAPTGGDLGPVLTPAALSGLAGVVAVLAAKGLGRRVVGMLLALCGVAAAAGTWTALDDAGVTGWLRERNELHGVTDLPWEPVAWWPVVSGAGAVLMIAGGAVAVVRAGAWAGMSARYDREKSPPAGAQAQVADDRALWDALDRGDDPTDSR</sequence>
<name>A0ABP4SAN0_9ACTN</name>
<evidence type="ECO:0008006" key="5">
    <source>
        <dbReference type="Google" id="ProtNLM"/>
    </source>
</evidence>
<comment type="caution">
    <text evidence="3">The sequence shown here is derived from an EMBL/GenBank/DDBJ whole genome shotgun (WGS) entry which is preliminary data.</text>
</comment>
<proteinExistence type="predicted"/>
<feature type="compositionally biased region" description="Basic and acidic residues" evidence="1">
    <location>
        <begin position="1"/>
        <end position="13"/>
    </location>
</feature>
<reference evidence="4" key="1">
    <citation type="journal article" date="2019" name="Int. J. Syst. Evol. Microbiol.">
        <title>The Global Catalogue of Microorganisms (GCM) 10K type strain sequencing project: providing services to taxonomists for standard genome sequencing and annotation.</title>
        <authorList>
            <consortium name="The Broad Institute Genomics Platform"/>
            <consortium name="The Broad Institute Genome Sequencing Center for Infectious Disease"/>
            <person name="Wu L."/>
            <person name="Ma J."/>
        </authorList>
    </citation>
    <scope>NUCLEOTIDE SEQUENCE [LARGE SCALE GENOMIC DNA]</scope>
    <source>
        <strain evidence="4">JCM 13929</strain>
    </source>
</reference>
<feature type="transmembrane region" description="Helical" evidence="2">
    <location>
        <begin position="120"/>
        <end position="140"/>
    </location>
</feature>
<feature type="transmembrane region" description="Helical" evidence="2">
    <location>
        <begin position="53"/>
        <end position="75"/>
    </location>
</feature>
<accession>A0ABP4SAN0</accession>
<protein>
    <recommendedName>
        <fullName evidence="5">TIGR02234 family membrane protein</fullName>
    </recommendedName>
</protein>
<dbReference type="Pfam" id="PF09534">
    <property type="entry name" value="Trp_oprn_chp"/>
    <property type="match status" value="1"/>
</dbReference>
<dbReference type="EMBL" id="BAAAMU010000082">
    <property type="protein sequence ID" value="GAA1668778.1"/>
    <property type="molecule type" value="Genomic_DNA"/>
</dbReference>
<keyword evidence="2" id="KW-0812">Transmembrane</keyword>
<keyword evidence="2" id="KW-0472">Membrane</keyword>
<evidence type="ECO:0000313" key="4">
    <source>
        <dbReference type="Proteomes" id="UP001500064"/>
    </source>
</evidence>